<comment type="caution">
    <text evidence="16">The sequence shown here is derived from an EMBL/GenBank/DDBJ whole genome shotgun (WGS) entry which is preliminary data.</text>
</comment>
<evidence type="ECO:0000259" key="15">
    <source>
        <dbReference type="Pfam" id="PF07715"/>
    </source>
</evidence>
<dbReference type="InterPro" id="IPR000531">
    <property type="entry name" value="Beta-barrel_TonB"/>
</dbReference>
<dbReference type="GO" id="GO:0006826">
    <property type="term" value="P:iron ion transport"/>
    <property type="evidence" value="ECO:0007669"/>
    <property type="project" value="UniProtKB-KW"/>
</dbReference>
<keyword evidence="4" id="KW-0410">Iron transport</keyword>
<keyword evidence="13" id="KW-0732">Signal</keyword>
<keyword evidence="8 12" id="KW-0798">TonB box</keyword>
<evidence type="ECO:0000256" key="13">
    <source>
        <dbReference type="SAM" id="SignalP"/>
    </source>
</evidence>
<sequence length="794" mass="86879">MRVAQIKWQKTKLAMAISFGLCSAVTAQAAQEKQKIVEYTGIEKIEVTSQKRIQSSQEVGIALTAFNGDELREQGIHNPTDIDKVMPNFAVRNVGGGGVPVVIMRGVGLQNVRINDSPTNSFFIDEVYQTSIASAEFSMYDLERLEVLMGPQGGLYGRNTIGGAIQIISAKPEVDGDFAGYVDLGIGSYSTKELEFGVNVPVSDKSAMRVSGRMDSSGDKDYYSIPNEVHHGEAERWGLRVQYLYQPTDNVELLFKVHGGNDDTELPLQRALGIYNNIGDATDLGAPNVSLGLLSGLFGAGSAGLCQSVLDGNGANNSTCATLTGVTPNDYGLDGSDNYTSATGGRLSSLENEWIGASIIANVDFDWATFSSISAYDSIDYFRYIDSDSTIIEFQDVEYGSDISFYSQEFRFASPGSDIFNWVVGASYSHDEIIEDSTLSGGEGILPLLFSGGTYSKQDYTQETDAYSIYGHTDYALTSAVNLIAELRYTNETKSFYGGSTIGFPSGFEAPLIDIDDEIDFSAFSGKIGLTWQLDEQVMLFTNLSQGFKTGGFFGGFATDPEQLAPFEEETILAYELGFKSDLFDNTLRVNGSIFVYDRQDVQLSAANPNEVIKIARLTNVGDVDTQGGELEVIWAATPDLTFQMGLGYTDAVIAKSDFTVNSVLPLLGSAQLEGLNLPNYSKFSSNLLGRYEHELTGSLLGMLQLEYSYRSKQDLSLITHPEIEKAIFQEPAVSLVNLRYSISDVDDEWRIMAYIDNAFDETYRLEARGDGLFGVRERYALGRTGGIKFSYSW</sequence>
<accession>A0A1Y5EB62</accession>
<dbReference type="InterPro" id="IPR036942">
    <property type="entry name" value="Beta-barrel_TonB_sf"/>
</dbReference>
<reference evidence="17" key="1">
    <citation type="journal article" date="2017" name="Proc. Natl. Acad. Sci. U.S.A.">
        <title>Simulation of Deepwater Horizon oil plume reveals substrate specialization within a complex community of hydrocarbon degraders.</title>
        <authorList>
            <person name="Hu P."/>
            <person name="Dubinsky E.A."/>
            <person name="Probst A.J."/>
            <person name="Wang J."/>
            <person name="Sieber C.M.K."/>
            <person name="Tom L.M."/>
            <person name="Gardinali P."/>
            <person name="Banfield J.F."/>
            <person name="Atlas R.M."/>
            <person name="Andersen G.L."/>
        </authorList>
    </citation>
    <scope>NUCLEOTIDE SEQUENCE [LARGE SCALE GENOMIC DNA]</scope>
</reference>
<comment type="subcellular location">
    <subcellularLocation>
        <location evidence="1 11">Cell outer membrane</location>
        <topology evidence="1 11">Multi-pass membrane protein</topology>
    </subcellularLocation>
</comment>
<dbReference type="PANTHER" id="PTHR32552">
    <property type="entry name" value="FERRICHROME IRON RECEPTOR-RELATED"/>
    <property type="match status" value="1"/>
</dbReference>
<evidence type="ECO:0000256" key="12">
    <source>
        <dbReference type="RuleBase" id="RU003357"/>
    </source>
</evidence>
<evidence type="ECO:0000256" key="8">
    <source>
        <dbReference type="ARBA" id="ARBA00023077"/>
    </source>
</evidence>
<organism evidence="16 17">
    <name type="scientific">Colwellia psychrerythraea</name>
    <name type="common">Vibrio psychroerythus</name>
    <dbReference type="NCBI Taxonomy" id="28229"/>
    <lineage>
        <taxon>Bacteria</taxon>
        <taxon>Pseudomonadati</taxon>
        <taxon>Pseudomonadota</taxon>
        <taxon>Gammaproteobacteria</taxon>
        <taxon>Alteromonadales</taxon>
        <taxon>Colwelliaceae</taxon>
        <taxon>Colwellia</taxon>
    </lineage>
</organism>
<evidence type="ECO:0000256" key="4">
    <source>
        <dbReference type="ARBA" id="ARBA00022496"/>
    </source>
</evidence>
<keyword evidence="2 11" id="KW-0813">Transport</keyword>
<evidence type="ECO:0000256" key="11">
    <source>
        <dbReference type="PROSITE-ProRule" id="PRU01360"/>
    </source>
</evidence>
<comment type="similarity">
    <text evidence="11 12">Belongs to the TonB-dependent receptor family.</text>
</comment>
<dbReference type="PROSITE" id="PS52016">
    <property type="entry name" value="TONB_DEPENDENT_REC_3"/>
    <property type="match status" value="1"/>
</dbReference>
<dbReference type="GO" id="GO:0009279">
    <property type="term" value="C:cell outer membrane"/>
    <property type="evidence" value="ECO:0007669"/>
    <property type="project" value="UniProtKB-SubCell"/>
</dbReference>
<evidence type="ECO:0000259" key="14">
    <source>
        <dbReference type="Pfam" id="PF00593"/>
    </source>
</evidence>
<dbReference type="EMBL" id="MAAF01000083">
    <property type="protein sequence ID" value="OUR78175.1"/>
    <property type="molecule type" value="Genomic_DNA"/>
</dbReference>
<dbReference type="InterPro" id="IPR012910">
    <property type="entry name" value="Plug_dom"/>
</dbReference>
<evidence type="ECO:0000256" key="7">
    <source>
        <dbReference type="ARBA" id="ARBA00023065"/>
    </source>
</evidence>
<evidence type="ECO:0000256" key="3">
    <source>
        <dbReference type="ARBA" id="ARBA00022452"/>
    </source>
</evidence>
<dbReference type="Pfam" id="PF00593">
    <property type="entry name" value="TonB_dep_Rec_b-barrel"/>
    <property type="match status" value="1"/>
</dbReference>
<gene>
    <name evidence="16" type="ORF">A9Q75_14020</name>
</gene>
<dbReference type="SUPFAM" id="SSF56935">
    <property type="entry name" value="Porins"/>
    <property type="match status" value="1"/>
</dbReference>
<evidence type="ECO:0000256" key="1">
    <source>
        <dbReference type="ARBA" id="ARBA00004571"/>
    </source>
</evidence>
<keyword evidence="9 11" id="KW-0472">Membrane</keyword>
<dbReference type="InterPro" id="IPR039426">
    <property type="entry name" value="TonB-dep_rcpt-like"/>
</dbReference>
<keyword evidence="5 11" id="KW-0812">Transmembrane</keyword>
<feature type="domain" description="TonB-dependent receptor-like beta-barrel" evidence="14">
    <location>
        <begin position="329"/>
        <end position="758"/>
    </location>
</feature>
<feature type="signal peptide" evidence="13">
    <location>
        <begin position="1"/>
        <end position="29"/>
    </location>
</feature>
<dbReference type="Proteomes" id="UP000243053">
    <property type="component" value="Unassembled WGS sequence"/>
</dbReference>
<dbReference type="Gene3D" id="2.40.170.20">
    <property type="entry name" value="TonB-dependent receptor, beta-barrel domain"/>
    <property type="match status" value="2"/>
</dbReference>
<keyword evidence="3 11" id="KW-1134">Transmembrane beta strand</keyword>
<dbReference type="PANTHER" id="PTHR32552:SF81">
    <property type="entry name" value="TONB-DEPENDENT OUTER MEMBRANE RECEPTOR"/>
    <property type="match status" value="1"/>
</dbReference>
<feature type="domain" description="TonB-dependent receptor plug" evidence="15">
    <location>
        <begin position="57"/>
        <end position="164"/>
    </location>
</feature>
<evidence type="ECO:0008006" key="18">
    <source>
        <dbReference type="Google" id="ProtNLM"/>
    </source>
</evidence>
<protein>
    <recommendedName>
        <fullName evidence="18">TonB-dependent receptor</fullName>
    </recommendedName>
</protein>
<keyword evidence="7" id="KW-0406">Ion transport</keyword>
<evidence type="ECO:0000256" key="9">
    <source>
        <dbReference type="ARBA" id="ARBA00023136"/>
    </source>
</evidence>
<dbReference type="Pfam" id="PF07715">
    <property type="entry name" value="Plug"/>
    <property type="match status" value="1"/>
</dbReference>
<evidence type="ECO:0000313" key="17">
    <source>
        <dbReference type="Proteomes" id="UP000243053"/>
    </source>
</evidence>
<evidence type="ECO:0000256" key="10">
    <source>
        <dbReference type="ARBA" id="ARBA00023237"/>
    </source>
</evidence>
<name>A0A1Y5EB62_COLPS</name>
<proteinExistence type="inferred from homology"/>
<evidence type="ECO:0000313" key="16">
    <source>
        <dbReference type="EMBL" id="OUR78175.1"/>
    </source>
</evidence>
<evidence type="ECO:0000256" key="6">
    <source>
        <dbReference type="ARBA" id="ARBA00023004"/>
    </source>
</evidence>
<dbReference type="AlphaFoldDB" id="A0A1Y5EB62"/>
<evidence type="ECO:0000256" key="5">
    <source>
        <dbReference type="ARBA" id="ARBA00022692"/>
    </source>
</evidence>
<keyword evidence="6" id="KW-0408">Iron</keyword>
<feature type="chain" id="PRO_5012192949" description="TonB-dependent receptor" evidence="13">
    <location>
        <begin position="30"/>
        <end position="794"/>
    </location>
</feature>
<keyword evidence="10 11" id="KW-0998">Cell outer membrane</keyword>
<evidence type="ECO:0000256" key="2">
    <source>
        <dbReference type="ARBA" id="ARBA00022448"/>
    </source>
</evidence>